<reference evidence="1 2" key="1">
    <citation type="submission" date="2019-04" db="EMBL/GenBank/DDBJ databases">
        <authorList>
            <person name="Feng G."/>
            <person name="Zhang J."/>
            <person name="Zhu H."/>
        </authorList>
    </citation>
    <scope>NUCLEOTIDE SEQUENCE [LARGE SCALE GENOMIC DNA]</scope>
    <source>
        <strain evidence="1 2">9PBR-1</strain>
    </source>
</reference>
<gene>
    <name evidence="1" type="ORF">E5K02_16740</name>
</gene>
<keyword evidence="2" id="KW-1185">Reference proteome</keyword>
<dbReference type="EMBL" id="SRMB01000003">
    <property type="protein sequence ID" value="TGE26441.1"/>
    <property type="molecule type" value="Genomic_DNA"/>
</dbReference>
<proteinExistence type="predicted"/>
<protein>
    <submittedName>
        <fullName evidence="1">Uncharacterized protein</fullName>
    </submittedName>
</protein>
<dbReference type="Proteomes" id="UP000298471">
    <property type="component" value="Unassembled WGS sequence"/>
</dbReference>
<accession>A0A4Z0QBK2</accession>
<dbReference type="RefSeq" id="WP_135396350.1">
    <property type="nucleotide sequence ID" value="NZ_SRMB01000003.1"/>
</dbReference>
<organism evidence="1 2">
    <name type="scientific">Hymenobacter metallicola</name>
    <dbReference type="NCBI Taxonomy" id="2563114"/>
    <lineage>
        <taxon>Bacteria</taxon>
        <taxon>Pseudomonadati</taxon>
        <taxon>Bacteroidota</taxon>
        <taxon>Cytophagia</taxon>
        <taxon>Cytophagales</taxon>
        <taxon>Hymenobacteraceae</taxon>
        <taxon>Hymenobacter</taxon>
    </lineage>
</organism>
<dbReference type="OrthoDB" id="885420at2"/>
<evidence type="ECO:0000313" key="1">
    <source>
        <dbReference type="EMBL" id="TGE26441.1"/>
    </source>
</evidence>
<sequence length="110" mass="11729">MPLTSEKLLTVDSSFVLTGLGVLVRTNPETGQPRLLHYPLHTVLAVVLVFADGPPMTATASVEEVTRSSPLAAQAMLTEYALLLQLPEPVAVPAGTEVWLAAEQPADPWL</sequence>
<comment type="caution">
    <text evidence="1">The sequence shown here is derived from an EMBL/GenBank/DDBJ whole genome shotgun (WGS) entry which is preliminary data.</text>
</comment>
<evidence type="ECO:0000313" key="2">
    <source>
        <dbReference type="Proteomes" id="UP000298471"/>
    </source>
</evidence>
<name>A0A4Z0QBK2_9BACT</name>
<dbReference type="AlphaFoldDB" id="A0A4Z0QBK2"/>